<dbReference type="AlphaFoldDB" id="A0A934I3L7"/>
<accession>A0A934I3L7</accession>
<reference evidence="5" key="1">
    <citation type="submission" date="2020-12" db="EMBL/GenBank/DDBJ databases">
        <title>Sanguibacter suaedae sp. nov., isolated from Suaeda aralocaspica.</title>
        <authorList>
            <person name="Ma Q."/>
        </authorList>
    </citation>
    <scope>NUCLEOTIDE SEQUENCE</scope>
    <source>
        <strain evidence="5">YZGR15</strain>
    </source>
</reference>
<dbReference type="Proteomes" id="UP000602087">
    <property type="component" value="Unassembled WGS sequence"/>
</dbReference>
<protein>
    <submittedName>
        <fullName evidence="5">LCP family protein</fullName>
    </submittedName>
</protein>
<feature type="transmembrane region" description="Helical" evidence="3">
    <location>
        <begin position="42"/>
        <end position="67"/>
    </location>
</feature>
<comment type="caution">
    <text evidence="5">The sequence shown here is derived from an EMBL/GenBank/DDBJ whole genome shotgun (WGS) entry which is preliminary data.</text>
</comment>
<dbReference type="PANTHER" id="PTHR33392:SF6">
    <property type="entry name" value="POLYISOPRENYL-TEICHOIC ACID--PEPTIDOGLYCAN TEICHOIC ACID TRANSFERASE TAGU"/>
    <property type="match status" value="1"/>
</dbReference>
<name>A0A934I3L7_9MICO</name>
<dbReference type="InterPro" id="IPR004474">
    <property type="entry name" value="LytR_CpsA_psr"/>
</dbReference>
<dbReference type="EMBL" id="JAEINH010000004">
    <property type="protein sequence ID" value="MBI9114618.1"/>
    <property type="molecule type" value="Genomic_DNA"/>
</dbReference>
<evidence type="ECO:0000313" key="6">
    <source>
        <dbReference type="Proteomes" id="UP000602087"/>
    </source>
</evidence>
<gene>
    <name evidence="5" type="ORF">JAV76_06275</name>
</gene>
<keyword evidence="6" id="KW-1185">Reference proteome</keyword>
<feature type="region of interest" description="Disordered" evidence="2">
    <location>
        <begin position="1"/>
        <end position="37"/>
    </location>
</feature>
<dbReference type="Pfam" id="PF03816">
    <property type="entry name" value="LytR_cpsA_psr"/>
    <property type="match status" value="1"/>
</dbReference>
<dbReference type="PANTHER" id="PTHR33392">
    <property type="entry name" value="POLYISOPRENYL-TEICHOIC ACID--PEPTIDOGLYCAN TEICHOIC ACID TRANSFERASE TAGU"/>
    <property type="match status" value="1"/>
</dbReference>
<evidence type="ECO:0000313" key="5">
    <source>
        <dbReference type="EMBL" id="MBI9114618.1"/>
    </source>
</evidence>
<keyword evidence="3" id="KW-0472">Membrane</keyword>
<feature type="domain" description="Cell envelope-related transcriptional attenuator" evidence="4">
    <location>
        <begin position="126"/>
        <end position="267"/>
    </location>
</feature>
<dbReference type="Gene3D" id="3.40.630.190">
    <property type="entry name" value="LCP protein"/>
    <property type="match status" value="1"/>
</dbReference>
<sequence>MAAVPPHADRRRAPARPAPARRARAVRAHRDASGRGPRRRPLLVVALLLGGLLVTATAGVAGFVAWLDGNVDRIDDPFAALDEESRPGAAPTVPGQADTALNVLVLGADGSIDTDDPAGWQQGGQRTDAIMIVHVAADRRSAVLLSVPRDSWVDIPGHGQGKINAAFAYGGPTLMVETVEQLTGIRIDHVAVADFESFITLTDVLGGVDITVPEDTYQHDRLLFSAGTHHMDGAAALAYTRQRYGLPGGDLDRVKRQQNWMRSILTTTLSEGTLSDPVRLTRFLTTVTGAVAVDETLGLGDMRRLGASLSGLRADDVTFLTVPTEGTGRSPDGTQSIVALDAEALAPLAAAVADDTVADLLATEDGLDVLEDSVS</sequence>
<keyword evidence="3" id="KW-1133">Transmembrane helix</keyword>
<proteinExistence type="inferred from homology"/>
<evidence type="ECO:0000259" key="4">
    <source>
        <dbReference type="Pfam" id="PF03816"/>
    </source>
</evidence>
<evidence type="ECO:0000256" key="1">
    <source>
        <dbReference type="ARBA" id="ARBA00006068"/>
    </source>
</evidence>
<evidence type="ECO:0000256" key="2">
    <source>
        <dbReference type="SAM" id="MobiDB-lite"/>
    </source>
</evidence>
<keyword evidence="3" id="KW-0812">Transmembrane</keyword>
<evidence type="ECO:0000256" key="3">
    <source>
        <dbReference type="SAM" id="Phobius"/>
    </source>
</evidence>
<dbReference type="NCBIfam" id="TIGR00350">
    <property type="entry name" value="lytR_cpsA_psr"/>
    <property type="match status" value="1"/>
</dbReference>
<dbReference type="InterPro" id="IPR050922">
    <property type="entry name" value="LytR/CpsA/Psr_CW_biosynth"/>
</dbReference>
<organism evidence="5 6">
    <name type="scientific">Sanguibacter suaedae</name>
    <dbReference type="NCBI Taxonomy" id="2795737"/>
    <lineage>
        <taxon>Bacteria</taxon>
        <taxon>Bacillati</taxon>
        <taxon>Actinomycetota</taxon>
        <taxon>Actinomycetes</taxon>
        <taxon>Micrococcales</taxon>
        <taxon>Sanguibacteraceae</taxon>
        <taxon>Sanguibacter</taxon>
    </lineage>
</organism>
<feature type="compositionally biased region" description="Basic residues" evidence="2">
    <location>
        <begin position="13"/>
        <end position="27"/>
    </location>
</feature>
<comment type="similarity">
    <text evidence="1">Belongs to the LytR/CpsA/Psr (LCP) family.</text>
</comment>